<evidence type="ECO:0000313" key="1">
    <source>
        <dbReference type="EMBL" id="CAB5029959.1"/>
    </source>
</evidence>
<dbReference type="EMBL" id="CAFBPN010000121">
    <property type="protein sequence ID" value="CAB5029959.1"/>
    <property type="molecule type" value="Genomic_DNA"/>
</dbReference>
<organism evidence="1">
    <name type="scientific">freshwater metagenome</name>
    <dbReference type="NCBI Taxonomy" id="449393"/>
    <lineage>
        <taxon>unclassified sequences</taxon>
        <taxon>metagenomes</taxon>
        <taxon>ecological metagenomes</taxon>
    </lineage>
</organism>
<sequence>MKNSVPSGTKPISLQPWSTRQMSTANCCWKPSQQAAMNSWRSTSAVQKCHRLKLKKRFVSEHSDSTSFLFCVALHLRTKVFSRCSTQWLTSCQALSTLHLQLVKTSRAMSSLCARPTRMARSLHLHSKLLPTHSASSLTSACTQEPLIKVTRCTTVRKNAKSVSVVFC</sequence>
<protein>
    <submittedName>
        <fullName evidence="1">Unannotated protein</fullName>
    </submittedName>
</protein>
<proteinExistence type="predicted"/>
<dbReference type="AlphaFoldDB" id="A0A6J7RM87"/>
<name>A0A6J7RM87_9ZZZZ</name>
<reference evidence="1" key="1">
    <citation type="submission" date="2020-05" db="EMBL/GenBank/DDBJ databases">
        <authorList>
            <person name="Chiriac C."/>
            <person name="Salcher M."/>
            <person name="Ghai R."/>
            <person name="Kavagutti S V."/>
        </authorList>
    </citation>
    <scope>NUCLEOTIDE SEQUENCE</scope>
</reference>
<accession>A0A6J7RM87</accession>
<gene>
    <name evidence="1" type="ORF">UFOPK4098_01449</name>
</gene>